<accession>A0A183DS38</accession>
<gene>
    <name evidence="2" type="ORF">GPUH_LOCUS11529</name>
</gene>
<sequence length="120" mass="13605">MVECLVAQKDRVALSAFLARLTPHTAEAYKAINALNNAIYKILFDVIFIYFVGDYSNTSLIFTVTLYYFFGNFDCIEKRAGCVVTVQYRLCFDLRANKNSPVFFISSILHDLTSETVSFG</sequence>
<dbReference type="OrthoDB" id="9977282at2759"/>
<protein>
    <submittedName>
        <fullName evidence="2 4">Uncharacterized protein</fullName>
    </submittedName>
</protein>
<evidence type="ECO:0000313" key="3">
    <source>
        <dbReference type="Proteomes" id="UP000271098"/>
    </source>
</evidence>
<feature type="transmembrane region" description="Helical" evidence="1">
    <location>
        <begin position="47"/>
        <end position="70"/>
    </location>
</feature>
<proteinExistence type="predicted"/>
<keyword evidence="1" id="KW-0472">Membrane</keyword>
<name>A0A183DS38_9BILA</name>
<organism evidence="4">
    <name type="scientific">Gongylonema pulchrum</name>
    <dbReference type="NCBI Taxonomy" id="637853"/>
    <lineage>
        <taxon>Eukaryota</taxon>
        <taxon>Metazoa</taxon>
        <taxon>Ecdysozoa</taxon>
        <taxon>Nematoda</taxon>
        <taxon>Chromadorea</taxon>
        <taxon>Rhabditida</taxon>
        <taxon>Spirurina</taxon>
        <taxon>Spiruromorpha</taxon>
        <taxon>Spiruroidea</taxon>
        <taxon>Gongylonematidae</taxon>
        <taxon>Gongylonema</taxon>
    </lineage>
</organism>
<dbReference type="EMBL" id="UYRT01078614">
    <property type="protein sequence ID" value="VDN18891.1"/>
    <property type="molecule type" value="Genomic_DNA"/>
</dbReference>
<dbReference type="AlphaFoldDB" id="A0A183DS38"/>
<keyword evidence="1" id="KW-0812">Transmembrane</keyword>
<evidence type="ECO:0000313" key="4">
    <source>
        <dbReference type="WBParaSite" id="GPUH_0001154301-mRNA-1"/>
    </source>
</evidence>
<dbReference type="Proteomes" id="UP000271098">
    <property type="component" value="Unassembled WGS sequence"/>
</dbReference>
<reference evidence="2 3" key="2">
    <citation type="submission" date="2018-11" db="EMBL/GenBank/DDBJ databases">
        <authorList>
            <consortium name="Pathogen Informatics"/>
        </authorList>
    </citation>
    <scope>NUCLEOTIDE SEQUENCE [LARGE SCALE GENOMIC DNA]</scope>
</reference>
<keyword evidence="1" id="KW-1133">Transmembrane helix</keyword>
<keyword evidence="3" id="KW-1185">Reference proteome</keyword>
<reference evidence="4" key="1">
    <citation type="submission" date="2016-06" db="UniProtKB">
        <authorList>
            <consortium name="WormBaseParasite"/>
        </authorList>
    </citation>
    <scope>IDENTIFICATION</scope>
</reference>
<evidence type="ECO:0000256" key="1">
    <source>
        <dbReference type="SAM" id="Phobius"/>
    </source>
</evidence>
<evidence type="ECO:0000313" key="2">
    <source>
        <dbReference type="EMBL" id="VDN18891.1"/>
    </source>
</evidence>
<dbReference type="WBParaSite" id="GPUH_0001154301-mRNA-1">
    <property type="protein sequence ID" value="GPUH_0001154301-mRNA-1"/>
    <property type="gene ID" value="GPUH_0001154301"/>
</dbReference>